<protein>
    <submittedName>
        <fullName evidence="1">Uncharacterized protein</fullName>
    </submittedName>
</protein>
<reference evidence="1" key="1">
    <citation type="submission" date="2014-11" db="EMBL/GenBank/DDBJ databases">
        <authorList>
            <person name="Amaro Gonzalez C."/>
        </authorList>
    </citation>
    <scope>NUCLEOTIDE SEQUENCE</scope>
</reference>
<proteinExistence type="predicted"/>
<name>A0A0E9WNX6_ANGAN</name>
<organism evidence="1">
    <name type="scientific">Anguilla anguilla</name>
    <name type="common">European freshwater eel</name>
    <name type="synonym">Muraena anguilla</name>
    <dbReference type="NCBI Taxonomy" id="7936"/>
    <lineage>
        <taxon>Eukaryota</taxon>
        <taxon>Metazoa</taxon>
        <taxon>Chordata</taxon>
        <taxon>Craniata</taxon>
        <taxon>Vertebrata</taxon>
        <taxon>Euteleostomi</taxon>
        <taxon>Actinopterygii</taxon>
        <taxon>Neopterygii</taxon>
        <taxon>Teleostei</taxon>
        <taxon>Anguilliformes</taxon>
        <taxon>Anguillidae</taxon>
        <taxon>Anguilla</taxon>
    </lineage>
</organism>
<sequence length="69" mass="7950">MHNKDIWQTTSQVRCYLTNRKKLRESVVPVHCNQAKPKTFFLYAPVSNVRVISLLSYTSPQLPCPVTLC</sequence>
<evidence type="ECO:0000313" key="1">
    <source>
        <dbReference type="EMBL" id="JAH92067.1"/>
    </source>
</evidence>
<accession>A0A0E9WNX6</accession>
<reference evidence="1" key="2">
    <citation type="journal article" date="2015" name="Fish Shellfish Immunol.">
        <title>Early steps in the European eel (Anguilla anguilla)-Vibrio vulnificus interaction in the gills: Role of the RtxA13 toxin.</title>
        <authorList>
            <person name="Callol A."/>
            <person name="Pajuelo D."/>
            <person name="Ebbesson L."/>
            <person name="Teles M."/>
            <person name="MacKenzie S."/>
            <person name="Amaro C."/>
        </authorList>
    </citation>
    <scope>NUCLEOTIDE SEQUENCE</scope>
</reference>
<dbReference type="EMBL" id="GBXM01016510">
    <property type="protein sequence ID" value="JAH92067.1"/>
    <property type="molecule type" value="Transcribed_RNA"/>
</dbReference>
<dbReference type="AlphaFoldDB" id="A0A0E9WNX6"/>